<evidence type="ECO:0000313" key="3">
    <source>
        <dbReference type="Proteomes" id="UP001145087"/>
    </source>
</evidence>
<dbReference type="RefSeq" id="WP_343333539.1">
    <property type="nucleotide sequence ID" value="NZ_JAPOHD010000027.1"/>
</dbReference>
<dbReference type="InterPro" id="IPR005623">
    <property type="entry name" value="Chaperone_NapD_NO3_reduct"/>
</dbReference>
<proteinExistence type="inferred from homology"/>
<dbReference type="EMBL" id="JAPOHD010000027">
    <property type="protein sequence ID" value="MCY1721207.1"/>
    <property type="molecule type" value="Genomic_DNA"/>
</dbReference>
<comment type="function">
    <text evidence="1">Chaperone for NapA, the catalytic subunit of the periplasmic nitrate reductase. It binds directly and specifically to the twin-arginine signal peptide of NapA, preventing premature interaction with the Tat translocase and premature export.</text>
</comment>
<keyword evidence="3" id="KW-1185">Reference proteome</keyword>
<comment type="subcellular location">
    <subcellularLocation>
        <location evidence="1">Cytoplasm</location>
    </subcellularLocation>
</comment>
<dbReference type="HAMAP" id="MF_02200">
    <property type="entry name" value="NapD"/>
    <property type="match status" value="1"/>
</dbReference>
<evidence type="ECO:0000313" key="2">
    <source>
        <dbReference type="EMBL" id="MCY1721207.1"/>
    </source>
</evidence>
<keyword evidence="1" id="KW-0963">Cytoplasm</keyword>
<dbReference type="Pfam" id="PF03927">
    <property type="entry name" value="NapD"/>
    <property type="match status" value="1"/>
</dbReference>
<gene>
    <name evidence="1" type="primary">napD</name>
    <name evidence="2" type="ORF">OU798_12685</name>
</gene>
<protein>
    <recommendedName>
        <fullName evidence="1">Chaperone NapD</fullName>
    </recommendedName>
    <alternativeName>
        <fullName evidence="1">NapA signal peptide-binding chaperone NapD</fullName>
    </alternativeName>
</protein>
<dbReference type="GO" id="GO:0005048">
    <property type="term" value="F:signal sequence binding"/>
    <property type="evidence" value="ECO:0007669"/>
    <property type="project" value="UniProtKB-UniRule"/>
</dbReference>
<organism evidence="2 3">
    <name type="scientific">Draconibacterium aestuarii</name>
    <dbReference type="NCBI Taxonomy" id="2998507"/>
    <lineage>
        <taxon>Bacteria</taxon>
        <taxon>Pseudomonadati</taxon>
        <taxon>Bacteroidota</taxon>
        <taxon>Bacteroidia</taxon>
        <taxon>Marinilabiliales</taxon>
        <taxon>Prolixibacteraceae</taxon>
        <taxon>Draconibacterium</taxon>
    </lineage>
</organism>
<comment type="similarity">
    <text evidence="1">Belongs to the NapD family.</text>
</comment>
<reference evidence="2" key="1">
    <citation type="submission" date="2022-11" db="EMBL/GenBank/DDBJ databases">
        <title>Marilongibacter aestuarii gen. nov., sp. nov., isolated from tidal flat sediment.</title>
        <authorList>
            <person name="Jiayan W."/>
        </authorList>
    </citation>
    <scope>NUCLEOTIDE SEQUENCE</scope>
    <source>
        <strain evidence="2">Z1-6</strain>
    </source>
</reference>
<accession>A0A9X3F7F3</accession>
<comment type="caution">
    <text evidence="2">The sequence shown here is derived from an EMBL/GenBank/DDBJ whole genome shotgun (WGS) entry which is preliminary data.</text>
</comment>
<dbReference type="Proteomes" id="UP001145087">
    <property type="component" value="Unassembled WGS sequence"/>
</dbReference>
<sequence>MNISSLIITTSVENAEHLVQQIKTGDFCEYHAHKEGKIVVTIEADSVSDEIKTIRKLQSMANVLSVELIYSYCEDELEKERDKLEFEGKIPDWLNDENARAEDVVYNGRIKI</sequence>
<evidence type="ECO:0000256" key="1">
    <source>
        <dbReference type="HAMAP-Rule" id="MF_02200"/>
    </source>
</evidence>
<dbReference type="GO" id="GO:0005737">
    <property type="term" value="C:cytoplasm"/>
    <property type="evidence" value="ECO:0007669"/>
    <property type="project" value="UniProtKB-SubCell"/>
</dbReference>
<dbReference type="GO" id="GO:0051224">
    <property type="term" value="P:negative regulation of protein transport"/>
    <property type="evidence" value="ECO:0007669"/>
    <property type="project" value="UniProtKB-UniRule"/>
</dbReference>
<name>A0A9X3F7F3_9BACT</name>
<comment type="subunit">
    <text evidence="1">Interacts with the cytoplasmic NapA precursor.</text>
</comment>
<dbReference type="AlphaFoldDB" id="A0A9X3F7F3"/>
<keyword evidence="1" id="KW-0143">Chaperone</keyword>
<dbReference type="Gene3D" id="3.30.70.920">
    <property type="match status" value="1"/>
</dbReference>